<dbReference type="EMBL" id="JAPDIQ010000007">
    <property type="protein sequence ID" value="MDH4764516.1"/>
    <property type="molecule type" value="Genomic_DNA"/>
</dbReference>
<gene>
    <name evidence="1" type="ORF">OMP44_16650</name>
</gene>
<reference evidence="1 2" key="1">
    <citation type="submission" date="2022-10" db="EMBL/GenBank/DDBJ databases">
        <title>A novel Pseudomonas species, isolated from Passiflora incarnata leaves.</title>
        <authorList>
            <person name="Cueva-Yesquen L.G."/>
            <person name="Fantinatti-Garboggini F."/>
        </authorList>
    </citation>
    <scope>NUCLEOTIDE SEQUENCE [LARGE SCALE GENOMIC DNA]</scope>
    <source>
        <strain evidence="1 2">CBMAI 2609</strain>
    </source>
</reference>
<protein>
    <submittedName>
        <fullName evidence="1">Uncharacterized protein</fullName>
    </submittedName>
</protein>
<sequence length="55" mass="6505">MKRKPDLLWVLVLIFTLGVVTTGYTQSFWEQRQSEQQYARYTSDAQPTRDVSPIR</sequence>
<proteinExistence type="predicted"/>
<keyword evidence="2" id="KW-1185">Reference proteome</keyword>
<organism evidence="1 2">
    <name type="scientific">Pseudomonas flavocrustae</name>
    <dbReference type="NCBI Taxonomy" id="2991719"/>
    <lineage>
        <taxon>Bacteria</taxon>
        <taxon>Pseudomonadati</taxon>
        <taxon>Pseudomonadota</taxon>
        <taxon>Gammaproteobacteria</taxon>
        <taxon>Pseudomonadales</taxon>
        <taxon>Pseudomonadaceae</taxon>
        <taxon>Pseudomonas</taxon>
    </lineage>
</organism>
<name>A0ABT6IJJ1_9PSED</name>
<dbReference type="RefSeq" id="WP_208693141.1">
    <property type="nucleotide sequence ID" value="NZ_JAPDIQ010000007.1"/>
</dbReference>
<accession>A0ABT6IJJ1</accession>
<dbReference type="Proteomes" id="UP001157461">
    <property type="component" value="Unassembled WGS sequence"/>
</dbReference>
<comment type="caution">
    <text evidence="1">The sequence shown here is derived from an EMBL/GenBank/DDBJ whole genome shotgun (WGS) entry which is preliminary data.</text>
</comment>
<evidence type="ECO:0000313" key="1">
    <source>
        <dbReference type="EMBL" id="MDH4764516.1"/>
    </source>
</evidence>
<evidence type="ECO:0000313" key="2">
    <source>
        <dbReference type="Proteomes" id="UP001157461"/>
    </source>
</evidence>